<evidence type="ECO:0000259" key="3">
    <source>
        <dbReference type="PROSITE" id="PS50009"/>
    </source>
</evidence>
<dbReference type="Pfam" id="PF00617">
    <property type="entry name" value="RasGEF"/>
    <property type="match status" value="1"/>
</dbReference>
<dbReference type="EMBL" id="JAHUTJ010003523">
    <property type="protein sequence ID" value="MED6265642.1"/>
    <property type="molecule type" value="Genomic_DNA"/>
</dbReference>
<dbReference type="PROSITE" id="PS00720">
    <property type="entry name" value="RASGEF"/>
    <property type="match status" value="1"/>
</dbReference>
<dbReference type="Gene3D" id="1.10.840.10">
    <property type="entry name" value="Ras guanine-nucleotide exchange factors catalytic domain"/>
    <property type="match status" value="1"/>
</dbReference>
<evidence type="ECO:0000256" key="1">
    <source>
        <dbReference type="ARBA" id="ARBA00022658"/>
    </source>
</evidence>
<keyword evidence="5" id="KW-1185">Reference proteome</keyword>
<organism evidence="4 5">
    <name type="scientific">Characodon lateralis</name>
    <dbReference type="NCBI Taxonomy" id="208331"/>
    <lineage>
        <taxon>Eukaryota</taxon>
        <taxon>Metazoa</taxon>
        <taxon>Chordata</taxon>
        <taxon>Craniata</taxon>
        <taxon>Vertebrata</taxon>
        <taxon>Euteleostomi</taxon>
        <taxon>Actinopterygii</taxon>
        <taxon>Neopterygii</taxon>
        <taxon>Teleostei</taxon>
        <taxon>Neoteleostei</taxon>
        <taxon>Acanthomorphata</taxon>
        <taxon>Ovalentaria</taxon>
        <taxon>Atherinomorphae</taxon>
        <taxon>Cyprinodontiformes</taxon>
        <taxon>Goodeidae</taxon>
        <taxon>Characodon</taxon>
    </lineage>
</organism>
<protein>
    <submittedName>
        <fullName evidence="4">Ras-specific guanine nucleotide-releasing factor 2</fullName>
    </submittedName>
</protein>
<evidence type="ECO:0000256" key="2">
    <source>
        <dbReference type="PROSITE-ProRule" id="PRU00168"/>
    </source>
</evidence>
<dbReference type="InterPro" id="IPR019804">
    <property type="entry name" value="Ras_G-nucl-exch_fac_CS"/>
</dbReference>
<dbReference type="InterPro" id="IPR023578">
    <property type="entry name" value="Ras_GEF_dom_sf"/>
</dbReference>
<evidence type="ECO:0000313" key="5">
    <source>
        <dbReference type="Proteomes" id="UP001352852"/>
    </source>
</evidence>
<dbReference type="InterPro" id="IPR036964">
    <property type="entry name" value="RASGEF_cat_dom_sf"/>
</dbReference>
<name>A0ABU7CSI2_9TELE</name>
<comment type="caution">
    <text evidence="4">The sequence shown here is derived from an EMBL/GenBank/DDBJ whole genome shotgun (WGS) entry which is preliminary data.</text>
</comment>
<feature type="non-terminal residue" evidence="4">
    <location>
        <position position="1"/>
    </location>
</feature>
<keyword evidence="1 2" id="KW-0344">Guanine-nucleotide releasing factor</keyword>
<accession>A0ABU7CSI2</accession>
<gene>
    <name evidence="4" type="primary">RASGRF2_2</name>
    <name evidence="4" type="ORF">CHARACLAT_027639</name>
</gene>
<dbReference type="InterPro" id="IPR008937">
    <property type="entry name" value="Ras-like_GEF"/>
</dbReference>
<dbReference type="PANTHER" id="PTHR23113">
    <property type="entry name" value="GUANINE NUCLEOTIDE EXCHANGE FACTOR"/>
    <property type="match status" value="1"/>
</dbReference>
<dbReference type="PANTHER" id="PTHR23113:SF187">
    <property type="entry name" value="RAS-SPECIFIC GUANINE NUCLEOTIDE-RELEASING FACTOR 2"/>
    <property type="match status" value="1"/>
</dbReference>
<reference evidence="4 5" key="1">
    <citation type="submission" date="2021-06" db="EMBL/GenBank/DDBJ databases">
        <authorList>
            <person name="Palmer J.M."/>
        </authorList>
    </citation>
    <scope>NUCLEOTIDE SEQUENCE [LARGE SCALE GENOMIC DNA]</scope>
    <source>
        <strain evidence="4 5">CL_MEX2019</strain>
        <tissue evidence="4">Muscle</tissue>
    </source>
</reference>
<dbReference type="PROSITE" id="PS50009">
    <property type="entry name" value="RASGEF_CAT"/>
    <property type="match status" value="1"/>
</dbReference>
<dbReference type="SUPFAM" id="SSF48366">
    <property type="entry name" value="Ras GEF"/>
    <property type="match status" value="1"/>
</dbReference>
<proteinExistence type="predicted"/>
<evidence type="ECO:0000313" key="4">
    <source>
        <dbReference type="EMBL" id="MED6265642.1"/>
    </source>
</evidence>
<dbReference type="Proteomes" id="UP001352852">
    <property type="component" value="Unassembled WGS sequence"/>
</dbReference>
<dbReference type="InterPro" id="IPR001895">
    <property type="entry name" value="RASGEF_cat_dom"/>
</dbReference>
<sequence>CNPPCVPYLGMYLTDLAFIEEGTPNFTEEGLVNFSKMRMISHIIREIRQFQQTPYRIEHQPKVTQYLMDKTLTMDEDMLYDLSLKIEPRLPA</sequence>
<feature type="domain" description="Ras-GEF" evidence="3">
    <location>
        <begin position="1"/>
        <end position="89"/>
    </location>
</feature>